<accession>A0ACC2UAS9</accession>
<reference evidence="1" key="1">
    <citation type="submission" date="2022-04" db="EMBL/GenBank/DDBJ databases">
        <title>Genome of the entomopathogenic fungus Entomophthora muscae.</title>
        <authorList>
            <person name="Elya C."/>
            <person name="Lovett B.R."/>
            <person name="Lee E."/>
            <person name="Macias A.M."/>
            <person name="Hajek A.E."/>
            <person name="De Bivort B.L."/>
            <person name="Kasson M.T."/>
            <person name="De Fine Licht H.H."/>
            <person name="Stajich J.E."/>
        </authorList>
    </citation>
    <scope>NUCLEOTIDE SEQUENCE</scope>
    <source>
        <strain evidence="1">Berkeley</strain>
    </source>
</reference>
<gene>
    <name evidence="1" type="ORF">DSO57_1028786</name>
</gene>
<proteinExistence type="predicted"/>
<comment type="caution">
    <text evidence="1">The sequence shown here is derived from an EMBL/GenBank/DDBJ whole genome shotgun (WGS) entry which is preliminary data.</text>
</comment>
<evidence type="ECO:0000313" key="1">
    <source>
        <dbReference type="EMBL" id="KAJ9083988.1"/>
    </source>
</evidence>
<dbReference type="EMBL" id="QTSX02000895">
    <property type="protein sequence ID" value="KAJ9083988.1"/>
    <property type="molecule type" value="Genomic_DNA"/>
</dbReference>
<protein>
    <submittedName>
        <fullName evidence="1">Uncharacterized protein</fullName>
    </submittedName>
</protein>
<keyword evidence="2" id="KW-1185">Reference proteome</keyword>
<sequence length="123" mass="13540">MIDLDALVLILFSARIDNFLPLETQVQEPVLNPGPDYLKAARPKNQETNQPHFFGTESPQAEDANTSKDEDTSRNLETTAPNGRQNKFLTGGKSTQLTNQDSPPEKNTDLKAAPMTTAQEQKG</sequence>
<dbReference type="Proteomes" id="UP001165960">
    <property type="component" value="Unassembled WGS sequence"/>
</dbReference>
<organism evidence="1 2">
    <name type="scientific">Entomophthora muscae</name>
    <dbReference type="NCBI Taxonomy" id="34485"/>
    <lineage>
        <taxon>Eukaryota</taxon>
        <taxon>Fungi</taxon>
        <taxon>Fungi incertae sedis</taxon>
        <taxon>Zoopagomycota</taxon>
        <taxon>Entomophthoromycotina</taxon>
        <taxon>Entomophthoromycetes</taxon>
        <taxon>Entomophthorales</taxon>
        <taxon>Entomophthoraceae</taxon>
        <taxon>Entomophthora</taxon>
    </lineage>
</organism>
<name>A0ACC2UAS9_9FUNG</name>
<evidence type="ECO:0000313" key="2">
    <source>
        <dbReference type="Proteomes" id="UP001165960"/>
    </source>
</evidence>